<dbReference type="Proteomes" id="UP000274822">
    <property type="component" value="Unassembled WGS sequence"/>
</dbReference>
<feature type="non-terminal residue" evidence="1">
    <location>
        <position position="1"/>
    </location>
</feature>
<name>A0A433QB28_9FUNG</name>
<keyword evidence="2" id="KW-1185">Reference proteome</keyword>
<proteinExistence type="predicted"/>
<dbReference type="AlphaFoldDB" id="A0A433QB28"/>
<gene>
    <name evidence="1" type="ORF">BC938DRAFT_483873</name>
</gene>
<comment type="caution">
    <text evidence="1">The sequence shown here is derived from an EMBL/GenBank/DDBJ whole genome shotgun (WGS) entry which is preliminary data.</text>
</comment>
<accession>A0A433QB28</accession>
<protein>
    <submittedName>
        <fullName evidence="1">Uncharacterized protein</fullName>
    </submittedName>
</protein>
<feature type="non-terminal residue" evidence="1">
    <location>
        <position position="113"/>
    </location>
</feature>
<reference evidence="1 2" key="1">
    <citation type="journal article" date="2018" name="New Phytol.">
        <title>Phylogenomics of Endogonaceae and evolution of mycorrhizas within Mucoromycota.</title>
        <authorList>
            <person name="Chang Y."/>
            <person name="Desiro A."/>
            <person name="Na H."/>
            <person name="Sandor L."/>
            <person name="Lipzen A."/>
            <person name="Clum A."/>
            <person name="Barry K."/>
            <person name="Grigoriev I.V."/>
            <person name="Martin F.M."/>
            <person name="Stajich J.E."/>
            <person name="Smith M.E."/>
            <person name="Bonito G."/>
            <person name="Spatafora J.W."/>
        </authorList>
    </citation>
    <scope>NUCLEOTIDE SEQUENCE [LARGE SCALE GENOMIC DNA]</scope>
    <source>
        <strain evidence="1 2">AD002</strain>
    </source>
</reference>
<evidence type="ECO:0000313" key="2">
    <source>
        <dbReference type="Proteomes" id="UP000274822"/>
    </source>
</evidence>
<organism evidence="1 2">
    <name type="scientific">Jimgerdemannia flammicorona</name>
    <dbReference type="NCBI Taxonomy" id="994334"/>
    <lineage>
        <taxon>Eukaryota</taxon>
        <taxon>Fungi</taxon>
        <taxon>Fungi incertae sedis</taxon>
        <taxon>Mucoromycota</taxon>
        <taxon>Mucoromycotina</taxon>
        <taxon>Endogonomycetes</taxon>
        <taxon>Endogonales</taxon>
        <taxon>Endogonaceae</taxon>
        <taxon>Jimgerdemannia</taxon>
    </lineage>
</organism>
<evidence type="ECO:0000313" key="1">
    <source>
        <dbReference type="EMBL" id="RUS26975.1"/>
    </source>
</evidence>
<dbReference type="EMBL" id="RBNJ01009301">
    <property type="protein sequence ID" value="RUS26975.1"/>
    <property type="molecule type" value="Genomic_DNA"/>
</dbReference>
<sequence length="113" mass="12983">RSVDRRRRFAIHPSICSPSSSFNSFVLFSQSFPVVLQSVHIGLLFAVVMQSVNLQFVLVLQSSVVIRFAVRRSLYLFLSRSSTPFSDYFPTLRTTDCKYNAELQTTTIELQKR</sequence>